<dbReference type="EMBL" id="JXKH01000005">
    <property type="protein sequence ID" value="OJG18132.1"/>
    <property type="molecule type" value="Genomic_DNA"/>
</dbReference>
<dbReference type="STRING" id="214095.RU97_GL002205"/>
<proteinExistence type="predicted"/>
<organism evidence="1 2">
    <name type="scientific">Enterococcus canis</name>
    <dbReference type="NCBI Taxonomy" id="214095"/>
    <lineage>
        <taxon>Bacteria</taxon>
        <taxon>Bacillati</taxon>
        <taxon>Bacillota</taxon>
        <taxon>Bacilli</taxon>
        <taxon>Lactobacillales</taxon>
        <taxon>Enterococcaceae</taxon>
        <taxon>Enterococcus</taxon>
    </lineage>
</organism>
<accession>A0A1L8REL9</accession>
<name>A0A1L8REL9_9ENTE</name>
<dbReference type="AlphaFoldDB" id="A0A1L8REL9"/>
<evidence type="ECO:0000313" key="2">
    <source>
        <dbReference type="Proteomes" id="UP000181884"/>
    </source>
</evidence>
<comment type="caution">
    <text evidence="1">The sequence shown here is derived from an EMBL/GenBank/DDBJ whole genome shotgun (WGS) entry which is preliminary data.</text>
</comment>
<reference evidence="1 2" key="1">
    <citation type="submission" date="2014-12" db="EMBL/GenBank/DDBJ databases">
        <title>Draft genome sequences of 29 type strains of Enterococci.</title>
        <authorList>
            <person name="Zhong Z."/>
            <person name="Sun Z."/>
            <person name="Liu W."/>
            <person name="Zhang W."/>
            <person name="Zhang H."/>
        </authorList>
    </citation>
    <scope>NUCLEOTIDE SEQUENCE [LARGE SCALE GENOMIC DNA]</scope>
    <source>
        <strain evidence="1 2">DSM 17029</strain>
    </source>
</reference>
<keyword evidence="2" id="KW-1185">Reference proteome</keyword>
<dbReference type="RefSeq" id="WP_067393607.1">
    <property type="nucleotide sequence ID" value="NZ_JXKH01000005.1"/>
</dbReference>
<evidence type="ECO:0008006" key="3">
    <source>
        <dbReference type="Google" id="ProtNLM"/>
    </source>
</evidence>
<sequence length="135" mass="15138">METIKITSKEYITEGGCNACGPINYKNYVLHFEDGKSMTAEGLEVAALVMTLAQKKGWRTELNFDSEEDVILFTKDARQVALNEGYNQIMLTYQANGQTIKTKNSLAEAEVLAKTQQIFQELFQEAPVTFELSEA</sequence>
<evidence type="ECO:0000313" key="1">
    <source>
        <dbReference type="EMBL" id="OJG18132.1"/>
    </source>
</evidence>
<dbReference type="InterPro" id="IPR032080">
    <property type="entry name" value="DUF4809"/>
</dbReference>
<protein>
    <recommendedName>
        <fullName evidence="3">DUF4809 domain-containing protein</fullName>
    </recommendedName>
</protein>
<dbReference type="Proteomes" id="UP000181884">
    <property type="component" value="Unassembled WGS sequence"/>
</dbReference>
<gene>
    <name evidence="1" type="ORF">RU97_GL002205</name>
</gene>
<dbReference type="Pfam" id="PF16067">
    <property type="entry name" value="DUF4809"/>
    <property type="match status" value="1"/>
</dbReference>